<organism evidence="5 6">
    <name type="scientific">Imshaugia aleurites</name>
    <dbReference type="NCBI Taxonomy" id="172621"/>
    <lineage>
        <taxon>Eukaryota</taxon>
        <taxon>Fungi</taxon>
        <taxon>Dikarya</taxon>
        <taxon>Ascomycota</taxon>
        <taxon>Pezizomycotina</taxon>
        <taxon>Lecanoromycetes</taxon>
        <taxon>OSLEUM clade</taxon>
        <taxon>Lecanoromycetidae</taxon>
        <taxon>Lecanorales</taxon>
        <taxon>Lecanorineae</taxon>
        <taxon>Parmeliaceae</taxon>
        <taxon>Imshaugia</taxon>
    </lineage>
</organism>
<keyword evidence="2" id="KW-0812">Transmembrane</keyword>
<keyword evidence="2" id="KW-0472">Membrane</keyword>
<reference evidence="5" key="1">
    <citation type="submission" date="2021-03" db="EMBL/GenBank/DDBJ databases">
        <authorList>
            <person name="Tagirdzhanova G."/>
        </authorList>
    </citation>
    <scope>NUCLEOTIDE SEQUENCE</scope>
</reference>
<comment type="caution">
    <text evidence="5">The sequence shown here is derived from an EMBL/GenBank/DDBJ whole genome shotgun (WGS) entry which is preliminary data.</text>
</comment>
<protein>
    <recommendedName>
        <fullName evidence="4">DUF7728 domain-containing protein</fullName>
    </recommendedName>
</protein>
<dbReference type="PANTHER" id="PTHR40622">
    <property type="match status" value="1"/>
</dbReference>
<feature type="domain" description="DUF7728" evidence="4">
    <location>
        <begin position="39"/>
        <end position="181"/>
    </location>
</feature>
<proteinExistence type="predicted"/>
<evidence type="ECO:0000256" key="1">
    <source>
        <dbReference type="SAM" id="MobiDB-lite"/>
    </source>
</evidence>
<dbReference type="AlphaFoldDB" id="A0A8H3IVS5"/>
<feature type="compositionally biased region" description="Basic residues" evidence="1">
    <location>
        <begin position="235"/>
        <end position="251"/>
    </location>
</feature>
<evidence type="ECO:0000256" key="3">
    <source>
        <dbReference type="SAM" id="SignalP"/>
    </source>
</evidence>
<dbReference type="EMBL" id="CAJPDT010000056">
    <property type="protein sequence ID" value="CAF9930155.1"/>
    <property type="molecule type" value="Genomic_DNA"/>
</dbReference>
<feature type="region of interest" description="Disordered" evidence="1">
    <location>
        <begin position="235"/>
        <end position="257"/>
    </location>
</feature>
<feature type="chain" id="PRO_5034346361" description="DUF7728 domain-containing protein" evidence="3">
    <location>
        <begin position="16"/>
        <end position="377"/>
    </location>
</feature>
<sequence>MLLSTSLLFATSSLAFLIPEINTEDQPKSDFLPAFIQTNSRTVNLDCSTCPFALSTKRNGAHEWTNDVESELEMKFETEGNAVKFNGVPFYPIANPTLPPTLYVSQNKKDGQSSNMEGYDGNLRLSYSMEYDEKKFENNSLVTVLMTVMGLDGQMIKVDNIEITTIKEQDGTLILHSTKTIPVSPDSPDAKCETILCRVFTKVITGVAKAKSSAKTAGHKMKCFCMKCFHKLTGHKSHPHPHPHPHHHKGPGKHDGMPHRLPDGTMELPSHIHFKPHGHGHHHNHKGFGHRMAMVLRTTFKVVFVPVLIGIAFGMAASAIGMLVGQAVVFLWMKYRGTSRETAYEALDTDEKEAPPAYQDVPQGAEALTEKEVDAKA</sequence>
<gene>
    <name evidence="5" type="ORF">IMSHALPRED_008093</name>
</gene>
<name>A0A8H3IVS5_9LECA</name>
<evidence type="ECO:0000256" key="2">
    <source>
        <dbReference type="SAM" id="Phobius"/>
    </source>
</evidence>
<dbReference type="Pfam" id="PF24854">
    <property type="entry name" value="DUF7728"/>
    <property type="match status" value="1"/>
</dbReference>
<keyword evidence="2" id="KW-1133">Transmembrane helix</keyword>
<keyword evidence="3" id="KW-0732">Signal</keyword>
<dbReference type="Proteomes" id="UP000664534">
    <property type="component" value="Unassembled WGS sequence"/>
</dbReference>
<keyword evidence="6" id="KW-1185">Reference proteome</keyword>
<feature type="transmembrane region" description="Helical" evidence="2">
    <location>
        <begin position="303"/>
        <end position="332"/>
    </location>
</feature>
<evidence type="ECO:0000259" key="4">
    <source>
        <dbReference type="Pfam" id="PF24854"/>
    </source>
</evidence>
<dbReference type="OrthoDB" id="5409353at2759"/>
<accession>A0A8H3IVS5</accession>
<dbReference type="PANTHER" id="PTHR40622:SF1">
    <property type="match status" value="1"/>
</dbReference>
<evidence type="ECO:0000313" key="5">
    <source>
        <dbReference type="EMBL" id="CAF9930155.1"/>
    </source>
</evidence>
<feature type="compositionally biased region" description="Basic and acidic residues" evidence="1">
    <location>
        <begin position="368"/>
        <end position="377"/>
    </location>
</feature>
<feature type="region of interest" description="Disordered" evidence="1">
    <location>
        <begin position="348"/>
        <end position="377"/>
    </location>
</feature>
<feature type="signal peptide" evidence="3">
    <location>
        <begin position="1"/>
        <end position="15"/>
    </location>
</feature>
<evidence type="ECO:0000313" key="6">
    <source>
        <dbReference type="Proteomes" id="UP000664534"/>
    </source>
</evidence>
<dbReference type="InterPro" id="IPR056145">
    <property type="entry name" value="DUF7728"/>
</dbReference>